<feature type="region of interest" description="Disordered" evidence="1">
    <location>
        <begin position="63"/>
        <end position="100"/>
    </location>
</feature>
<feature type="compositionally biased region" description="Basic and acidic residues" evidence="1">
    <location>
        <begin position="325"/>
        <end position="338"/>
    </location>
</feature>
<feature type="region of interest" description="Disordered" evidence="1">
    <location>
        <begin position="325"/>
        <end position="345"/>
    </location>
</feature>
<accession>A0A8J1U7S3</accession>
<keyword evidence="2" id="KW-0472">Membrane</keyword>
<feature type="transmembrane region" description="Helical" evidence="2">
    <location>
        <begin position="429"/>
        <end position="451"/>
    </location>
</feature>
<evidence type="ECO:0000256" key="1">
    <source>
        <dbReference type="SAM" id="MobiDB-lite"/>
    </source>
</evidence>
<feature type="region of interest" description="Disordered" evidence="1">
    <location>
        <begin position="366"/>
        <end position="387"/>
    </location>
</feature>
<comment type="caution">
    <text evidence="3">The sequence shown here is derived from an EMBL/GenBank/DDBJ whole genome shotgun (WGS) entry which is preliminary data.</text>
</comment>
<feature type="compositionally biased region" description="Basic and acidic residues" evidence="1">
    <location>
        <begin position="71"/>
        <end position="90"/>
    </location>
</feature>
<gene>
    <name evidence="3" type="ORF">OFUS_LOCUS15922</name>
</gene>
<organism evidence="3 4">
    <name type="scientific">Owenia fusiformis</name>
    <name type="common">Polychaete worm</name>
    <dbReference type="NCBI Taxonomy" id="6347"/>
    <lineage>
        <taxon>Eukaryota</taxon>
        <taxon>Metazoa</taxon>
        <taxon>Spiralia</taxon>
        <taxon>Lophotrochozoa</taxon>
        <taxon>Annelida</taxon>
        <taxon>Polychaeta</taxon>
        <taxon>Sedentaria</taxon>
        <taxon>Canalipalpata</taxon>
        <taxon>Sabellida</taxon>
        <taxon>Oweniida</taxon>
        <taxon>Oweniidae</taxon>
        <taxon>Owenia</taxon>
    </lineage>
</organism>
<keyword evidence="4" id="KW-1185">Reference proteome</keyword>
<keyword evidence="2" id="KW-0812">Transmembrane</keyword>
<sequence length="452" mass="51465">MQKPEIQDIGLHENNLPGNNKFKDVLKERLFGENTRKNMSDSFHIEAIEKDNFRNKMSENVNSTVSSMKQENADVTRPDLSNKEIGKNVESDPSGDVIDNNAKSQTYANVYEIQAHPNQTKVVQQNDIPTDDVYENPAEQTQTKVVQQNDAPIDDVYENPAEQTQTKVVQQNDAPIDDVYENSAEQTQTKVVQQNDAPIDDVYENSAEQTQTKIVSKKDEPQTDDFYEIPAEQTETKEDSEIEAPVDDDLYEAVIVEKQDDAMYTKLIIHNDSINTHNDKTHQSEEKIDEPNIYVNWSFQEDSEKHAEEVEKVNDVNEDEIVEEEKNTFKSDNEREQLQTDESGVKSYASKFPRIASLLAKLKAKDGNQDETAEAEENRSDNNQDNQLQIEEAGIKSHETKFPRIASFLREPDKVAKTADFIDKNIHKILLGLVISVTSVIILAMIITWTVK</sequence>
<proteinExistence type="predicted"/>
<dbReference type="Proteomes" id="UP000749559">
    <property type="component" value="Unassembled WGS sequence"/>
</dbReference>
<protein>
    <submittedName>
        <fullName evidence="3">Uncharacterized protein</fullName>
    </submittedName>
</protein>
<feature type="region of interest" description="Disordered" evidence="1">
    <location>
        <begin position="205"/>
        <end position="224"/>
    </location>
</feature>
<dbReference type="AlphaFoldDB" id="A0A8J1U7S3"/>
<dbReference type="EMBL" id="CAIIXF020000008">
    <property type="protein sequence ID" value="CAH1790751.1"/>
    <property type="molecule type" value="Genomic_DNA"/>
</dbReference>
<reference evidence="3" key="1">
    <citation type="submission" date="2022-03" db="EMBL/GenBank/DDBJ databases">
        <authorList>
            <person name="Martin C."/>
        </authorList>
    </citation>
    <scope>NUCLEOTIDE SEQUENCE</scope>
</reference>
<keyword evidence="2" id="KW-1133">Transmembrane helix</keyword>
<evidence type="ECO:0000313" key="3">
    <source>
        <dbReference type="EMBL" id="CAH1790751.1"/>
    </source>
</evidence>
<evidence type="ECO:0000256" key="2">
    <source>
        <dbReference type="SAM" id="Phobius"/>
    </source>
</evidence>
<name>A0A8J1U7S3_OWEFU</name>
<evidence type="ECO:0000313" key="4">
    <source>
        <dbReference type="Proteomes" id="UP000749559"/>
    </source>
</evidence>